<dbReference type="Proteomes" id="UP000255423">
    <property type="component" value="Unassembled WGS sequence"/>
</dbReference>
<reference evidence="2 3" key="1">
    <citation type="submission" date="2017-08" db="EMBL/GenBank/DDBJ databases">
        <authorList>
            <person name="de Groot N.N."/>
        </authorList>
    </citation>
    <scope>NUCLEOTIDE SEQUENCE [LARGE SCALE GENOMIC DNA]</scope>
    <source>
        <strain evidence="2 3">HM2</strain>
    </source>
</reference>
<sequence length="311" mass="35857">MVYASLEVRVKLFKPLSFKIFGSSLGEWLLWFTIGLIIGGVISIFISRVEISWKPPRNYAHCPEKDIDSYYFQKLETFVDPRDSNEYIVLKYAGYTGCGMSEHDSGFVAGGDTVTFHLMLENLRYKTHCSFCLDSSCERGRYYSSIGRLNACPAGWKIASAEQNAGLFFSPKGHLMYWPTFSPTKVVDSLDPSGLKRLRAHLHEETYGWVDTVELNLSGFYNNEKDSMEFVDSLSVVWTDDGFPTVIVPNSYTKEQQDGIKETMRGILLKQDYYYPIRCIRIDDPNHMMDSQKSNMTTFYNNMRQLPYLYR</sequence>
<gene>
    <name evidence="2" type="ORF">SAMN05661053_1609</name>
</gene>
<name>A0A380S5N4_FIBSU</name>
<dbReference type="AlphaFoldDB" id="A0A380S5N4"/>
<keyword evidence="1" id="KW-1133">Transmembrane helix</keyword>
<dbReference type="EMBL" id="UHJL01000002">
    <property type="protein sequence ID" value="SUQ24214.1"/>
    <property type="molecule type" value="Genomic_DNA"/>
</dbReference>
<proteinExistence type="predicted"/>
<protein>
    <submittedName>
        <fullName evidence="2">Major paralogous domain-containing protein</fullName>
    </submittedName>
</protein>
<keyword evidence="1" id="KW-0812">Transmembrane</keyword>
<organism evidence="2 3">
    <name type="scientific">Fibrobacter succinogenes</name>
    <name type="common">Bacteroides succinogenes</name>
    <dbReference type="NCBI Taxonomy" id="833"/>
    <lineage>
        <taxon>Bacteria</taxon>
        <taxon>Pseudomonadati</taxon>
        <taxon>Fibrobacterota</taxon>
        <taxon>Fibrobacteria</taxon>
        <taxon>Fibrobacterales</taxon>
        <taxon>Fibrobacteraceae</taxon>
        <taxon>Fibrobacter</taxon>
    </lineage>
</organism>
<keyword evidence="1" id="KW-0472">Membrane</keyword>
<feature type="transmembrane region" description="Helical" evidence="1">
    <location>
        <begin position="28"/>
        <end position="47"/>
    </location>
</feature>
<evidence type="ECO:0000313" key="2">
    <source>
        <dbReference type="EMBL" id="SUQ24214.1"/>
    </source>
</evidence>
<accession>A0A380S5N4</accession>
<evidence type="ECO:0000256" key="1">
    <source>
        <dbReference type="SAM" id="Phobius"/>
    </source>
</evidence>
<evidence type="ECO:0000313" key="3">
    <source>
        <dbReference type="Proteomes" id="UP000255423"/>
    </source>
</evidence>